<keyword evidence="3" id="KW-0418">Kinase</keyword>
<dbReference type="AlphaFoldDB" id="A0A0B3Z173"/>
<evidence type="ECO:0000313" key="3">
    <source>
        <dbReference type="EMBL" id="KHT50765.1"/>
    </source>
</evidence>
<dbReference type="RefSeq" id="WP_039221649.1">
    <property type="nucleotide sequence ID" value="NZ_JWLW01000023.1"/>
</dbReference>
<name>A0A0B3Z173_9ALTE</name>
<evidence type="ECO:0000313" key="4">
    <source>
        <dbReference type="Proteomes" id="UP000031197"/>
    </source>
</evidence>
<dbReference type="InterPro" id="IPR046342">
    <property type="entry name" value="CBS_dom_sf"/>
</dbReference>
<keyword evidence="4" id="KW-1185">Reference proteome</keyword>
<evidence type="ECO:0000259" key="2">
    <source>
        <dbReference type="PROSITE" id="PS51371"/>
    </source>
</evidence>
<feature type="domain" description="CBS" evidence="2">
    <location>
        <begin position="109"/>
        <end position="172"/>
    </location>
</feature>
<dbReference type="Proteomes" id="UP000031197">
    <property type="component" value="Unassembled WGS sequence"/>
</dbReference>
<dbReference type="InterPro" id="IPR000644">
    <property type="entry name" value="CBS_dom"/>
</dbReference>
<reference evidence="3 4" key="1">
    <citation type="submission" date="2014-12" db="EMBL/GenBank/DDBJ databases">
        <title>Genome sequencing of Alteromonas marina AD001.</title>
        <authorList>
            <person name="Adrian T.G.S."/>
            <person name="Chan K.G."/>
        </authorList>
    </citation>
    <scope>NUCLEOTIDE SEQUENCE [LARGE SCALE GENOMIC DNA]</scope>
    <source>
        <strain evidence="3 4">AD001</strain>
    </source>
</reference>
<dbReference type="GeneID" id="56268904"/>
<dbReference type="PROSITE" id="PS51371">
    <property type="entry name" value="CBS"/>
    <property type="match status" value="2"/>
</dbReference>
<dbReference type="EMBL" id="JWLW01000023">
    <property type="protein sequence ID" value="KHT50765.1"/>
    <property type="molecule type" value="Genomic_DNA"/>
</dbReference>
<dbReference type="Gene3D" id="3.10.580.10">
    <property type="entry name" value="CBS-domain"/>
    <property type="match status" value="1"/>
</dbReference>
<comment type="caution">
    <text evidence="3">The sequence shown here is derived from an EMBL/GenBank/DDBJ whole genome shotgun (WGS) entry which is preliminary data.</text>
</comment>
<protein>
    <submittedName>
        <fullName evidence="3">Histidine kinase</fullName>
    </submittedName>
</protein>
<gene>
    <name evidence="3" type="ORF">RJ41_13380</name>
</gene>
<dbReference type="SUPFAM" id="SSF54631">
    <property type="entry name" value="CBS-domain pair"/>
    <property type="match status" value="1"/>
</dbReference>
<sequence>MHALNLYKTEAIDTLAWPVVENTITVKSSAMAVFTDFKQHLPHVIDARTPATKIESIMRQSHVRMMLVVNSENRFIGIVTSHDVGEQQIIQRVSELKVKREELTVHDFMRPKTSLMSFDFSELIRSSVGDVIETLKDYGQHHCLVMDRDSHEIRGVISVSDIARELRLPLDIQGRPTFAELINILAA</sequence>
<keyword evidence="1" id="KW-0129">CBS domain</keyword>
<evidence type="ECO:0000256" key="1">
    <source>
        <dbReference type="PROSITE-ProRule" id="PRU00703"/>
    </source>
</evidence>
<dbReference type="Pfam" id="PF00571">
    <property type="entry name" value="CBS"/>
    <property type="match status" value="2"/>
</dbReference>
<organism evidence="3 4">
    <name type="scientific">Alteromonas marina</name>
    <dbReference type="NCBI Taxonomy" id="203795"/>
    <lineage>
        <taxon>Bacteria</taxon>
        <taxon>Pseudomonadati</taxon>
        <taxon>Pseudomonadota</taxon>
        <taxon>Gammaproteobacteria</taxon>
        <taxon>Alteromonadales</taxon>
        <taxon>Alteromonadaceae</taxon>
        <taxon>Alteromonas/Salinimonas group</taxon>
        <taxon>Alteromonas</taxon>
    </lineage>
</organism>
<feature type="domain" description="CBS" evidence="2">
    <location>
        <begin position="37"/>
        <end position="95"/>
    </location>
</feature>
<dbReference type="SMART" id="SM00116">
    <property type="entry name" value="CBS"/>
    <property type="match status" value="2"/>
</dbReference>
<accession>A0A0B3Z173</accession>
<proteinExistence type="predicted"/>
<keyword evidence="3" id="KW-0808">Transferase</keyword>
<dbReference type="OrthoDB" id="5295117at2"/>
<dbReference type="GO" id="GO:0016301">
    <property type="term" value="F:kinase activity"/>
    <property type="evidence" value="ECO:0007669"/>
    <property type="project" value="UniProtKB-KW"/>
</dbReference>
<dbReference type="CDD" id="cd04640">
    <property type="entry name" value="CBS_pair_proteobact"/>
    <property type="match status" value="1"/>
</dbReference>